<reference evidence="3" key="2">
    <citation type="submission" date="2013-07" db="EMBL/GenBank/DDBJ databases">
        <authorList>
            <person name="Morais-Silva F.O."/>
            <person name="Rezende A.M."/>
            <person name="Pimentel C."/>
            <person name="Resende D.M."/>
            <person name="Santos C.I."/>
            <person name="Clemente C."/>
            <person name="de Oliveira L.M."/>
            <person name="da Silva S.M."/>
            <person name="Costa D.A."/>
            <person name="Varela-Raposo A."/>
            <person name="Horacio E.C.A."/>
            <person name="Matos M."/>
            <person name="Flores O."/>
            <person name="Ruiz J.C."/>
            <person name="Rodrigues-Pousada C."/>
        </authorList>
    </citation>
    <scope>NUCLEOTIDE SEQUENCE [LARGE SCALE GENOMIC DNA]</scope>
    <source>
        <strain evidence="3">ATCC 19364 / DSM 1382 / NCIMB 9332 / VKM B-1759</strain>
    </source>
</reference>
<keyword evidence="3" id="KW-1185">Reference proteome</keyword>
<name>T2G926_MEGG1</name>
<dbReference type="Proteomes" id="UP000016587">
    <property type="component" value="Chromosome"/>
</dbReference>
<sequence length="449" mass="50834">MHVTHLIIGAGPTGLGAGWRLHELGARDFLLLEREAHAGGLSASFTDDAGFTWDLGGHVVFSHYDYFDRLLDSLLGEDQLWHERIARVRMADGWVPYPFQNNIRHLPPDLAWRCVEGLLPGRRPEGRPESFQDWMLAVFGQGVADLFMLPYNFKVWATPAARMSWQWIGERVSVVDLERVVKNIVLQQNDVSWGPNNKFRFPLHGGTGEIYRRLARRIEDRIRYQTPVVALDATTRTVRTADGQQITYDHLLSTAPLDLLVRQWLAEAPPALVEAATLLEHNGVVVSGIGTDSPRVDPTCWMYFPEANCPFYRLTNFHNYSPNNVPAPGCRGLMCETSFSAHKPEQLEAVTAAAEQGLRNVRMLDPDAGVRTRWEAVLPYGYPVPTLGRDRALAAIQPWLEAREIYSRGRFGGWRYEVANMDHSLMQGVEWADRMLQSTPEKTYTIPEC</sequence>
<dbReference type="AlphaFoldDB" id="T2G926"/>
<dbReference type="STRING" id="1121448.DGI_0779"/>
<dbReference type="PANTHER" id="PTHR21197:SF0">
    <property type="entry name" value="UDP-GALACTOPYRANOSE MUTASE"/>
    <property type="match status" value="1"/>
</dbReference>
<evidence type="ECO:0000313" key="3">
    <source>
        <dbReference type="Proteomes" id="UP000016587"/>
    </source>
</evidence>
<accession>T2G926</accession>
<dbReference type="HOGENOM" id="CLU_026719_0_0_7"/>
<dbReference type="GO" id="GO:0005829">
    <property type="term" value="C:cytosol"/>
    <property type="evidence" value="ECO:0007669"/>
    <property type="project" value="TreeGrafter"/>
</dbReference>
<dbReference type="PATRIC" id="fig|1121448.10.peg.780"/>
<proteinExistence type="predicted"/>
<dbReference type="GO" id="GO:0008767">
    <property type="term" value="F:UDP-galactopyranose mutase activity"/>
    <property type="evidence" value="ECO:0007669"/>
    <property type="project" value="TreeGrafter"/>
</dbReference>
<protein>
    <submittedName>
        <fullName evidence="2">Putative amine oxidase, flavin-containing</fullName>
    </submittedName>
</protein>
<feature type="domain" description="Amine oxidase" evidence="1">
    <location>
        <begin position="13"/>
        <end position="434"/>
    </location>
</feature>
<dbReference type="InterPro" id="IPR002937">
    <property type="entry name" value="Amino_oxidase"/>
</dbReference>
<dbReference type="GO" id="GO:0016491">
    <property type="term" value="F:oxidoreductase activity"/>
    <property type="evidence" value="ECO:0007669"/>
    <property type="project" value="InterPro"/>
</dbReference>
<dbReference type="Pfam" id="PF01593">
    <property type="entry name" value="Amino_oxidase"/>
    <property type="match status" value="1"/>
</dbReference>
<dbReference type="SUPFAM" id="SSF51905">
    <property type="entry name" value="FAD/NAD(P)-binding domain"/>
    <property type="match status" value="1"/>
</dbReference>
<dbReference type="eggNOG" id="COG1232">
    <property type="taxonomic scope" value="Bacteria"/>
</dbReference>
<gene>
    <name evidence="2" type="ORF">DGI_0779</name>
</gene>
<dbReference type="GO" id="GO:0050660">
    <property type="term" value="F:flavin adenine dinucleotide binding"/>
    <property type="evidence" value="ECO:0007669"/>
    <property type="project" value="TreeGrafter"/>
</dbReference>
<dbReference type="Gene3D" id="3.50.50.60">
    <property type="entry name" value="FAD/NAD(P)-binding domain"/>
    <property type="match status" value="1"/>
</dbReference>
<dbReference type="OrthoDB" id="9769600at2"/>
<dbReference type="KEGG" id="dgg:DGI_0779"/>
<evidence type="ECO:0000313" key="2">
    <source>
        <dbReference type="EMBL" id="AGW12674.1"/>
    </source>
</evidence>
<evidence type="ECO:0000259" key="1">
    <source>
        <dbReference type="Pfam" id="PF01593"/>
    </source>
</evidence>
<dbReference type="EMBL" id="CP006585">
    <property type="protein sequence ID" value="AGW12674.1"/>
    <property type="molecule type" value="Genomic_DNA"/>
</dbReference>
<dbReference type="PANTHER" id="PTHR21197">
    <property type="entry name" value="UDP-GALACTOPYRANOSE MUTASE"/>
    <property type="match status" value="1"/>
</dbReference>
<organism evidence="2 3">
    <name type="scientific">Megalodesulfovibrio gigas (strain ATCC 19364 / DSM 1382 / NCIMB 9332 / VKM B-1759)</name>
    <name type="common">Desulfovibrio gigas</name>
    <dbReference type="NCBI Taxonomy" id="1121448"/>
    <lineage>
        <taxon>Bacteria</taxon>
        <taxon>Pseudomonadati</taxon>
        <taxon>Thermodesulfobacteriota</taxon>
        <taxon>Desulfovibrionia</taxon>
        <taxon>Desulfovibrionales</taxon>
        <taxon>Desulfovibrionaceae</taxon>
        <taxon>Megalodesulfovibrio</taxon>
    </lineage>
</organism>
<dbReference type="RefSeq" id="WP_021759360.1">
    <property type="nucleotide sequence ID" value="NC_022444.1"/>
</dbReference>
<reference evidence="2 3" key="1">
    <citation type="journal article" date="2013" name="J. Bacteriol.">
        <title>Roles of HynAB and Ech, the only two hydrogenases found in the model sulfate reducer Desulfovibrio gigas.</title>
        <authorList>
            <person name="Morais-Silva F.O."/>
            <person name="Santos C.I."/>
            <person name="Rodrigues R."/>
            <person name="Pereira I.A."/>
            <person name="Rodrigues-Pousada C."/>
        </authorList>
    </citation>
    <scope>NUCLEOTIDE SEQUENCE [LARGE SCALE GENOMIC DNA]</scope>
    <source>
        <strain evidence="3">ATCC 19364 / DSM 1382 / NCIMB 9332 / VKM B-1759</strain>
    </source>
</reference>
<dbReference type="InterPro" id="IPR036188">
    <property type="entry name" value="FAD/NAD-bd_sf"/>
</dbReference>